<dbReference type="AlphaFoldDB" id="A0A3G3LL52"/>
<organism evidence="2">
    <name type="scientific">Lepocinclis tripteris</name>
    <dbReference type="NCBI Taxonomy" id="135494"/>
    <lineage>
        <taxon>Eukaryota</taxon>
        <taxon>Discoba</taxon>
        <taxon>Euglenozoa</taxon>
        <taxon>Euglenida</taxon>
        <taxon>Spirocuta</taxon>
        <taxon>Euglenophyceae</taxon>
        <taxon>Euglenales</taxon>
        <taxon>Phacaceae</taxon>
        <taxon>Lepocinclis</taxon>
    </lineage>
</organism>
<dbReference type="EMBL" id="MH898669">
    <property type="protein sequence ID" value="AYQ93429.1"/>
    <property type="molecule type" value="Genomic_DNA"/>
</dbReference>
<protein>
    <submittedName>
        <fullName evidence="2">Maturase</fullName>
    </submittedName>
</protein>
<keyword evidence="2" id="KW-0150">Chloroplast</keyword>
<feature type="transmembrane region" description="Helical" evidence="1">
    <location>
        <begin position="6"/>
        <end position="27"/>
    </location>
</feature>
<sequence length="340" mass="39435">MQHFNQIFYSYFIIKFIYVFSLFMSVLRVKKVILPGVNIKSLRSVSSLLSPSDLIIPFFFISVIGQLVFNLKDVLSLKEIQTLPSVKLYSKVLLAGFSTISFSILYSLSNTLGWELETLSLLNVRERIKFIENLKRNLIFDTGEARIYSKRSILFDPILLSKHRRGLSIQFRSLLVSTSIFSFNSIVFGLSIKEIDLGIILESSKLIWLSLGLNFEEFDFYLRKQSSSLVKKFRYQYTFFPNIFDLKECLRILVYFELKSFYTFSSSLNFVDDDVVLRSSSNLTLLEKEIGFIFRELPSLSLDNRIINSTDDLILTSSIEQRRFLRLKLNKVFSGLGKIS</sequence>
<evidence type="ECO:0000313" key="2">
    <source>
        <dbReference type="EMBL" id="AYQ93429.1"/>
    </source>
</evidence>
<keyword evidence="2" id="KW-0934">Plastid</keyword>
<name>A0A3G3LL52_9EUGL</name>
<evidence type="ECO:0000256" key="1">
    <source>
        <dbReference type="SAM" id="Phobius"/>
    </source>
</evidence>
<accession>A0A3G3LL52</accession>
<reference evidence="2" key="1">
    <citation type="journal article" date="2018" name="Sci. Rep.">
        <title>Dynamic evolution of inverted repeats in Euglenophyta plastid genomes.</title>
        <authorList>
            <person name="Karnkowska A."/>
            <person name="Bennett M.S."/>
            <person name="Triemer R.E."/>
        </authorList>
    </citation>
    <scope>NUCLEOTIDE SEQUENCE</scope>
</reference>
<feature type="transmembrane region" description="Helical" evidence="1">
    <location>
        <begin position="48"/>
        <end position="68"/>
    </location>
</feature>
<geneLocation type="chloroplast" evidence="2"/>
<keyword evidence="1" id="KW-0812">Transmembrane</keyword>
<keyword evidence="1" id="KW-0472">Membrane</keyword>
<keyword evidence="1" id="KW-1133">Transmembrane helix</keyword>
<proteinExistence type="predicted"/>
<feature type="transmembrane region" description="Helical" evidence="1">
    <location>
        <begin position="88"/>
        <end position="108"/>
    </location>
</feature>